<dbReference type="PANTHER" id="PTHR43133:SF63">
    <property type="entry name" value="RNA POLYMERASE SIGMA FACTOR FECI-RELATED"/>
    <property type="match status" value="1"/>
</dbReference>
<dbReference type="SUPFAM" id="SSF88946">
    <property type="entry name" value="Sigma2 domain of RNA polymerase sigma factors"/>
    <property type="match status" value="1"/>
</dbReference>
<proteinExistence type="inferred from homology"/>
<dbReference type="GO" id="GO:0000428">
    <property type="term" value="C:DNA-directed RNA polymerase complex"/>
    <property type="evidence" value="ECO:0007669"/>
    <property type="project" value="UniProtKB-KW"/>
</dbReference>
<name>A0A9W6N396_9HYPH</name>
<dbReference type="InterPro" id="IPR007627">
    <property type="entry name" value="RNA_pol_sigma70_r2"/>
</dbReference>
<keyword evidence="4" id="KW-0804">Transcription</keyword>
<evidence type="ECO:0000256" key="2">
    <source>
        <dbReference type="ARBA" id="ARBA00023015"/>
    </source>
</evidence>
<dbReference type="InterPro" id="IPR014284">
    <property type="entry name" value="RNA_pol_sigma-70_dom"/>
</dbReference>
<evidence type="ECO:0000256" key="3">
    <source>
        <dbReference type="ARBA" id="ARBA00023082"/>
    </source>
</evidence>
<dbReference type="NCBIfam" id="TIGR02937">
    <property type="entry name" value="sigma70-ECF"/>
    <property type="match status" value="1"/>
</dbReference>
<evidence type="ECO:0000259" key="5">
    <source>
        <dbReference type="Pfam" id="PF04542"/>
    </source>
</evidence>
<dbReference type="InterPro" id="IPR013325">
    <property type="entry name" value="RNA_pol_sigma_r2"/>
</dbReference>
<dbReference type="Gene3D" id="1.10.1740.10">
    <property type="match status" value="1"/>
</dbReference>
<evidence type="ECO:0000256" key="1">
    <source>
        <dbReference type="ARBA" id="ARBA00010641"/>
    </source>
</evidence>
<reference evidence="7" key="1">
    <citation type="journal article" date="2014" name="Int. J. Syst. Evol. Microbiol.">
        <title>Complete genome sequence of Corynebacterium casei LMG S-19264T (=DSM 44701T), isolated from a smear-ripened cheese.</title>
        <authorList>
            <consortium name="US DOE Joint Genome Institute (JGI-PGF)"/>
            <person name="Walter F."/>
            <person name="Albersmeier A."/>
            <person name="Kalinowski J."/>
            <person name="Ruckert C."/>
        </authorList>
    </citation>
    <scope>NUCLEOTIDE SEQUENCE</scope>
    <source>
        <strain evidence="7">VKM B-2555</strain>
    </source>
</reference>
<organism evidence="7 8">
    <name type="scientific">Methylopila jiangsuensis</name>
    <dbReference type="NCBI Taxonomy" id="586230"/>
    <lineage>
        <taxon>Bacteria</taxon>
        <taxon>Pseudomonadati</taxon>
        <taxon>Pseudomonadota</taxon>
        <taxon>Alphaproteobacteria</taxon>
        <taxon>Hyphomicrobiales</taxon>
        <taxon>Methylopilaceae</taxon>
        <taxon>Methylopila</taxon>
    </lineage>
</organism>
<dbReference type="InterPro" id="IPR039425">
    <property type="entry name" value="RNA_pol_sigma-70-like"/>
</dbReference>
<dbReference type="InterPro" id="IPR013324">
    <property type="entry name" value="RNA_pol_sigma_r3/r4-like"/>
</dbReference>
<evidence type="ECO:0000256" key="4">
    <source>
        <dbReference type="ARBA" id="ARBA00023163"/>
    </source>
</evidence>
<keyword evidence="8" id="KW-1185">Reference proteome</keyword>
<dbReference type="Pfam" id="PF08281">
    <property type="entry name" value="Sigma70_r4_2"/>
    <property type="match status" value="1"/>
</dbReference>
<dbReference type="InterPro" id="IPR036388">
    <property type="entry name" value="WH-like_DNA-bd_sf"/>
</dbReference>
<evidence type="ECO:0000313" key="8">
    <source>
        <dbReference type="Proteomes" id="UP001143364"/>
    </source>
</evidence>
<dbReference type="SUPFAM" id="SSF88659">
    <property type="entry name" value="Sigma3 and sigma4 domains of RNA polymerase sigma factors"/>
    <property type="match status" value="1"/>
</dbReference>
<evidence type="ECO:0000313" key="7">
    <source>
        <dbReference type="EMBL" id="GLK76063.1"/>
    </source>
</evidence>
<accession>A0A9W6N396</accession>
<dbReference type="GO" id="GO:0016987">
    <property type="term" value="F:sigma factor activity"/>
    <property type="evidence" value="ECO:0007669"/>
    <property type="project" value="UniProtKB-KW"/>
</dbReference>
<dbReference type="PANTHER" id="PTHR43133">
    <property type="entry name" value="RNA POLYMERASE ECF-TYPE SIGMA FACTO"/>
    <property type="match status" value="1"/>
</dbReference>
<dbReference type="Proteomes" id="UP001143364">
    <property type="component" value="Unassembled WGS sequence"/>
</dbReference>
<protein>
    <submittedName>
        <fullName evidence="7">DNA-directed RNA polymerase sigma-70 factor</fullName>
    </submittedName>
</protein>
<keyword evidence="7" id="KW-0240">DNA-directed RNA polymerase</keyword>
<dbReference type="Gene3D" id="1.10.10.10">
    <property type="entry name" value="Winged helix-like DNA-binding domain superfamily/Winged helix DNA-binding domain"/>
    <property type="match status" value="1"/>
</dbReference>
<feature type="domain" description="RNA polymerase sigma-70 region 2" evidence="5">
    <location>
        <begin position="12"/>
        <end position="74"/>
    </location>
</feature>
<comment type="caution">
    <text evidence="7">The sequence shown here is derived from an EMBL/GenBank/DDBJ whole genome shotgun (WGS) entry which is preliminary data.</text>
</comment>
<keyword evidence="3" id="KW-0731">Sigma factor</keyword>
<sequence>MSTTSLNAIYLSRKALLIGTVFRVVRDAQTAEDIAQESYLRVARAIRENPVDHIQAFLFQTARNLALDHVRRQTARRTVETALDEAEADRVPSLAPSAEQALMDREKLEALERALGRLPARARRVFALSRVEGWSYPRIAEALGISPNTVYNDMKLAMGACVEAVQRLERR</sequence>
<dbReference type="EMBL" id="BSFK01000005">
    <property type="protein sequence ID" value="GLK76063.1"/>
    <property type="molecule type" value="Genomic_DNA"/>
</dbReference>
<comment type="similarity">
    <text evidence="1">Belongs to the sigma-70 factor family. ECF subfamily.</text>
</comment>
<reference evidence="7" key="2">
    <citation type="submission" date="2023-01" db="EMBL/GenBank/DDBJ databases">
        <authorList>
            <person name="Sun Q."/>
            <person name="Evtushenko L."/>
        </authorList>
    </citation>
    <scope>NUCLEOTIDE SEQUENCE</scope>
    <source>
        <strain evidence="7">VKM B-2555</strain>
    </source>
</reference>
<dbReference type="InterPro" id="IPR013249">
    <property type="entry name" value="RNA_pol_sigma70_r4_t2"/>
</dbReference>
<keyword evidence="2" id="KW-0805">Transcription regulation</keyword>
<feature type="domain" description="RNA polymerase sigma factor 70 region 4 type 2" evidence="6">
    <location>
        <begin position="109"/>
        <end position="161"/>
    </location>
</feature>
<gene>
    <name evidence="7" type="ORF">GCM10008171_13170</name>
</gene>
<dbReference type="RefSeq" id="WP_271203985.1">
    <property type="nucleotide sequence ID" value="NZ_BSFK01000005.1"/>
</dbReference>
<evidence type="ECO:0000259" key="6">
    <source>
        <dbReference type="Pfam" id="PF08281"/>
    </source>
</evidence>
<dbReference type="AlphaFoldDB" id="A0A9W6N396"/>
<dbReference type="Pfam" id="PF04542">
    <property type="entry name" value="Sigma70_r2"/>
    <property type="match status" value="1"/>
</dbReference>
<dbReference type="GO" id="GO:0006352">
    <property type="term" value="P:DNA-templated transcription initiation"/>
    <property type="evidence" value="ECO:0007669"/>
    <property type="project" value="InterPro"/>
</dbReference>
<dbReference type="GO" id="GO:0003677">
    <property type="term" value="F:DNA binding"/>
    <property type="evidence" value="ECO:0007669"/>
    <property type="project" value="InterPro"/>
</dbReference>